<keyword evidence="2" id="KW-1185">Reference proteome</keyword>
<reference evidence="1 2" key="1">
    <citation type="submission" date="2016-10" db="EMBL/GenBank/DDBJ databases">
        <authorList>
            <person name="de Groot N.N."/>
        </authorList>
    </citation>
    <scope>NUCLEOTIDE SEQUENCE [LARGE SCALE GENOMIC DNA]</scope>
    <source>
        <strain evidence="2">E92,LMG 26720,CCM 7988</strain>
    </source>
</reference>
<dbReference type="RefSeq" id="WP_092011308.1">
    <property type="nucleotide sequence ID" value="NZ_FOXH01000001.1"/>
</dbReference>
<name>A0A1I5MRQ7_9BACT</name>
<accession>A0A1I5MRQ7</accession>
<dbReference type="EMBL" id="FOXH01000001">
    <property type="protein sequence ID" value="SFP12199.1"/>
    <property type="molecule type" value="Genomic_DNA"/>
</dbReference>
<sequence length="101" mass="11642">MVEVFKTNVKNKNQAKMLIHLIYETFQGYVVNFDLEDCDRILRVKCESGCIESEDLIHFLQKLGVQAEILPDETPPGQRSFLSSGINFHFGTAIEQAKRYF</sequence>
<gene>
    <name evidence="1" type="ORF">SAMN04515674_101418</name>
</gene>
<proteinExistence type="predicted"/>
<dbReference type="STRING" id="1079859.SAMN04515674_101418"/>
<dbReference type="Proteomes" id="UP000199306">
    <property type="component" value="Unassembled WGS sequence"/>
</dbReference>
<dbReference type="AlphaFoldDB" id="A0A1I5MRQ7"/>
<organism evidence="1 2">
    <name type="scientific">Pseudarcicella hirudinis</name>
    <dbReference type="NCBI Taxonomy" id="1079859"/>
    <lineage>
        <taxon>Bacteria</taxon>
        <taxon>Pseudomonadati</taxon>
        <taxon>Bacteroidota</taxon>
        <taxon>Cytophagia</taxon>
        <taxon>Cytophagales</taxon>
        <taxon>Flectobacillaceae</taxon>
        <taxon>Pseudarcicella</taxon>
    </lineage>
</organism>
<protein>
    <submittedName>
        <fullName evidence="1">Uncharacterized protein</fullName>
    </submittedName>
</protein>
<evidence type="ECO:0000313" key="1">
    <source>
        <dbReference type="EMBL" id="SFP12199.1"/>
    </source>
</evidence>
<dbReference type="OrthoDB" id="1036397at2"/>
<evidence type="ECO:0000313" key="2">
    <source>
        <dbReference type="Proteomes" id="UP000199306"/>
    </source>
</evidence>